<dbReference type="GO" id="GO:0006352">
    <property type="term" value="P:DNA-templated transcription initiation"/>
    <property type="evidence" value="ECO:0007669"/>
    <property type="project" value="InterPro"/>
</dbReference>
<gene>
    <name evidence="9" type="ORF">GH741_12345</name>
</gene>
<evidence type="ECO:0000256" key="6">
    <source>
        <dbReference type="RuleBase" id="RU000716"/>
    </source>
</evidence>
<dbReference type="InterPro" id="IPR014284">
    <property type="entry name" value="RNA_pol_sigma-70_dom"/>
</dbReference>
<dbReference type="InterPro" id="IPR000838">
    <property type="entry name" value="RNA_pol_sigma70_ECF_CS"/>
</dbReference>
<organism evidence="9 10">
    <name type="scientific">Aquibacillus halophilus</name>
    <dbReference type="NCBI Taxonomy" id="930132"/>
    <lineage>
        <taxon>Bacteria</taxon>
        <taxon>Bacillati</taxon>
        <taxon>Bacillota</taxon>
        <taxon>Bacilli</taxon>
        <taxon>Bacillales</taxon>
        <taxon>Bacillaceae</taxon>
        <taxon>Aquibacillus</taxon>
    </lineage>
</organism>
<dbReference type="SUPFAM" id="SSF88659">
    <property type="entry name" value="Sigma3 and sigma4 domains of RNA polymerase sigma factors"/>
    <property type="match status" value="1"/>
</dbReference>
<dbReference type="InterPro" id="IPR013324">
    <property type="entry name" value="RNA_pol_sigma_r3/r4-like"/>
</dbReference>
<keyword evidence="4 6" id="KW-0238">DNA-binding</keyword>
<dbReference type="GO" id="GO:0016987">
    <property type="term" value="F:sigma factor activity"/>
    <property type="evidence" value="ECO:0007669"/>
    <property type="project" value="UniProtKB-KW"/>
</dbReference>
<accession>A0A6A8DCT1</accession>
<keyword evidence="3 6" id="KW-0731">Sigma factor</keyword>
<comment type="caution">
    <text evidence="9">The sequence shown here is derived from an EMBL/GenBank/DDBJ whole genome shotgun (WGS) entry which is preliminary data.</text>
</comment>
<keyword evidence="5 6" id="KW-0804">Transcription</keyword>
<feature type="domain" description="RNA polymerase sigma-70 region 2" evidence="7">
    <location>
        <begin position="6"/>
        <end position="73"/>
    </location>
</feature>
<dbReference type="InterPro" id="IPR013325">
    <property type="entry name" value="RNA_pol_sigma_r2"/>
</dbReference>
<evidence type="ECO:0000256" key="5">
    <source>
        <dbReference type="ARBA" id="ARBA00023163"/>
    </source>
</evidence>
<dbReference type="InterPro" id="IPR039425">
    <property type="entry name" value="RNA_pol_sigma-70-like"/>
</dbReference>
<dbReference type="InterPro" id="IPR007627">
    <property type="entry name" value="RNA_pol_sigma70_r2"/>
</dbReference>
<proteinExistence type="inferred from homology"/>
<dbReference type="CDD" id="cd06171">
    <property type="entry name" value="Sigma70_r4"/>
    <property type="match status" value="1"/>
</dbReference>
<evidence type="ECO:0000259" key="7">
    <source>
        <dbReference type="Pfam" id="PF04542"/>
    </source>
</evidence>
<dbReference type="GO" id="GO:0003677">
    <property type="term" value="F:DNA binding"/>
    <property type="evidence" value="ECO:0007669"/>
    <property type="project" value="UniProtKB-KW"/>
</dbReference>
<evidence type="ECO:0000313" key="9">
    <source>
        <dbReference type="EMBL" id="MRH43468.1"/>
    </source>
</evidence>
<name>A0A6A8DCT1_9BACI</name>
<dbReference type="Gene3D" id="1.10.10.10">
    <property type="entry name" value="Winged helix-like DNA-binding domain superfamily/Winged helix DNA-binding domain"/>
    <property type="match status" value="1"/>
</dbReference>
<dbReference type="Pfam" id="PF04542">
    <property type="entry name" value="Sigma70_r2"/>
    <property type="match status" value="1"/>
</dbReference>
<dbReference type="SUPFAM" id="SSF88946">
    <property type="entry name" value="Sigma2 domain of RNA polymerase sigma factors"/>
    <property type="match status" value="1"/>
</dbReference>
<dbReference type="PANTHER" id="PTHR43133">
    <property type="entry name" value="RNA POLYMERASE ECF-TYPE SIGMA FACTO"/>
    <property type="match status" value="1"/>
</dbReference>
<keyword evidence="10" id="KW-1185">Reference proteome</keyword>
<dbReference type="Proteomes" id="UP000799092">
    <property type="component" value="Unassembled WGS sequence"/>
</dbReference>
<dbReference type="NCBIfam" id="TIGR02937">
    <property type="entry name" value="sigma70-ECF"/>
    <property type="match status" value="1"/>
</dbReference>
<evidence type="ECO:0000256" key="3">
    <source>
        <dbReference type="ARBA" id="ARBA00023082"/>
    </source>
</evidence>
<sequence>MDFTELYHLYFKRLFHLSYSIVRDAHLAEDVVQETFIKAIKHVSSIQDESKVGAWLSAITTRTAIDFVRKEKKNQGVLFDEEILEILGEQVSQNVLEEVEILLLNEEVNRAIKTLTVDYQDVLWLKLEKGLKESEIARILELKPATVKTRIYRARKQLKLLFPEQVSA</sequence>
<dbReference type="Gene3D" id="1.10.1740.10">
    <property type="match status" value="1"/>
</dbReference>
<dbReference type="GO" id="GO:0006950">
    <property type="term" value="P:response to stress"/>
    <property type="evidence" value="ECO:0007669"/>
    <property type="project" value="UniProtKB-ARBA"/>
</dbReference>
<evidence type="ECO:0000259" key="8">
    <source>
        <dbReference type="Pfam" id="PF08281"/>
    </source>
</evidence>
<evidence type="ECO:0000256" key="4">
    <source>
        <dbReference type="ARBA" id="ARBA00023125"/>
    </source>
</evidence>
<feature type="domain" description="RNA polymerase sigma factor 70 region 4 type 2" evidence="8">
    <location>
        <begin position="106"/>
        <end position="158"/>
    </location>
</feature>
<dbReference type="Pfam" id="PF08281">
    <property type="entry name" value="Sigma70_r4_2"/>
    <property type="match status" value="1"/>
</dbReference>
<keyword evidence="2 6" id="KW-0805">Transcription regulation</keyword>
<dbReference type="EMBL" id="WJNG01000009">
    <property type="protein sequence ID" value="MRH43468.1"/>
    <property type="molecule type" value="Genomic_DNA"/>
</dbReference>
<dbReference type="InterPro" id="IPR013249">
    <property type="entry name" value="RNA_pol_sigma70_r4_t2"/>
</dbReference>
<dbReference type="PROSITE" id="PS01063">
    <property type="entry name" value="SIGMA70_ECF"/>
    <property type="match status" value="1"/>
</dbReference>
<dbReference type="PANTHER" id="PTHR43133:SF8">
    <property type="entry name" value="RNA POLYMERASE SIGMA FACTOR HI_1459-RELATED"/>
    <property type="match status" value="1"/>
</dbReference>
<evidence type="ECO:0000256" key="2">
    <source>
        <dbReference type="ARBA" id="ARBA00023015"/>
    </source>
</evidence>
<dbReference type="InterPro" id="IPR036388">
    <property type="entry name" value="WH-like_DNA-bd_sf"/>
</dbReference>
<dbReference type="AlphaFoldDB" id="A0A6A8DCT1"/>
<evidence type="ECO:0000313" key="10">
    <source>
        <dbReference type="Proteomes" id="UP000799092"/>
    </source>
</evidence>
<comment type="similarity">
    <text evidence="1 6">Belongs to the sigma-70 factor family. ECF subfamily.</text>
</comment>
<protein>
    <recommendedName>
        <fullName evidence="6">RNA polymerase sigma factor</fullName>
    </recommendedName>
</protein>
<reference evidence="9" key="1">
    <citation type="submission" date="2019-11" db="EMBL/GenBank/DDBJ databases">
        <authorList>
            <person name="Li J."/>
        </authorList>
    </citation>
    <scope>NUCLEOTIDE SEQUENCE</scope>
    <source>
        <strain evidence="9">B6B</strain>
    </source>
</reference>
<evidence type="ECO:0000256" key="1">
    <source>
        <dbReference type="ARBA" id="ARBA00010641"/>
    </source>
</evidence>